<dbReference type="EMBL" id="NGFN01000008">
    <property type="protein sequence ID" value="OUD04681.1"/>
    <property type="molecule type" value="Genomic_DNA"/>
</dbReference>
<keyword evidence="1" id="KW-1133">Transmembrane helix</keyword>
<organism evidence="2 3">
    <name type="scientific">Streptomyces swartbergensis</name>
    <dbReference type="NCBI Taxonomy" id="487165"/>
    <lineage>
        <taxon>Bacteria</taxon>
        <taxon>Bacillati</taxon>
        <taxon>Actinomycetota</taxon>
        <taxon>Actinomycetes</taxon>
        <taxon>Kitasatosporales</taxon>
        <taxon>Streptomycetaceae</taxon>
        <taxon>Streptomyces</taxon>
    </lineage>
</organism>
<feature type="transmembrane region" description="Helical" evidence="1">
    <location>
        <begin position="12"/>
        <end position="29"/>
    </location>
</feature>
<protein>
    <submittedName>
        <fullName evidence="2">Uncharacterized protein</fullName>
    </submittedName>
</protein>
<accession>A0A243SAI6</accession>
<keyword evidence="3" id="KW-1185">Reference proteome</keyword>
<keyword evidence="1" id="KW-0812">Transmembrane</keyword>
<proteinExistence type="predicted"/>
<dbReference type="AlphaFoldDB" id="A0A243SAI6"/>
<reference evidence="2 3" key="1">
    <citation type="submission" date="2017-05" db="EMBL/GenBank/DDBJ databases">
        <title>Biotechnological potential of actinobacteria isolated from South African environments.</title>
        <authorList>
            <person name="Le Roes-Hill M."/>
            <person name="Prins A."/>
            <person name="Durrell K.A."/>
        </authorList>
    </citation>
    <scope>NUCLEOTIDE SEQUENCE [LARGE SCALE GENOMIC DNA]</scope>
    <source>
        <strain evidence="2 3">HMC13</strain>
    </source>
</reference>
<sequence>MLVVDADVNDILPVVLAWAAAAVALYLYWDGKRRWQRANRKPTPIKTDQPQAAVIEIVERGRATTETASGSVIIPNDVRINGQSLLVPRDSPVIVHEIKTDPDEVLTVTLTLFARRVTIAAEGDLT</sequence>
<dbReference type="Proteomes" id="UP000195105">
    <property type="component" value="Unassembled WGS sequence"/>
</dbReference>
<evidence type="ECO:0000313" key="3">
    <source>
        <dbReference type="Proteomes" id="UP000195105"/>
    </source>
</evidence>
<evidence type="ECO:0000256" key="1">
    <source>
        <dbReference type="SAM" id="Phobius"/>
    </source>
</evidence>
<evidence type="ECO:0000313" key="2">
    <source>
        <dbReference type="EMBL" id="OUD04681.1"/>
    </source>
</evidence>
<name>A0A243SAI6_9ACTN</name>
<gene>
    <name evidence="2" type="ORF">CA983_02695</name>
</gene>
<keyword evidence="1" id="KW-0472">Membrane</keyword>
<comment type="caution">
    <text evidence="2">The sequence shown here is derived from an EMBL/GenBank/DDBJ whole genome shotgun (WGS) entry which is preliminary data.</text>
</comment>